<dbReference type="RefSeq" id="WP_302040645.1">
    <property type="nucleotide sequence ID" value="NZ_JAUKPO010000022.1"/>
</dbReference>
<protein>
    <submittedName>
        <fullName evidence="1">BfmA/BtgA family mobilization protein</fullName>
    </submittedName>
</protein>
<gene>
    <name evidence="1" type="ORF">Q0590_26420</name>
</gene>
<dbReference type="EMBL" id="JAUKPO010000022">
    <property type="protein sequence ID" value="MDO1449842.1"/>
    <property type="molecule type" value="Genomic_DNA"/>
</dbReference>
<proteinExistence type="predicted"/>
<evidence type="ECO:0000313" key="1">
    <source>
        <dbReference type="EMBL" id="MDO1449842.1"/>
    </source>
</evidence>
<reference evidence="1" key="1">
    <citation type="submission" date="2023-07" db="EMBL/GenBank/DDBJ databases">
        <title>The genome sequence of Rhodocytophaga aerolata KACC 12507.</title>
        <authorList>
            <person name="Zhang X."/>
        </authorList>
    </citation>
    <scope>NUCLEOTIDE SEQUENCE</scope>
    <source>
        <strain evidence="1">KACC 12507</strain>
    </source>
</reference>
<evidence type="ECO:0000313" key="2">
    <source>
        <dbReference type="Proteomes" id="UP001168528"/>
    </source>
</evidence>
<dbReference type="Proteomes" id="UP001168528">
    <property type="component" value="Unassembled WGS sequence"/>
</dbReference>
<name>A0ABT8RCL4_9BACT</name>
<sequence>MSDQSEAKTTDRRVNVKISSQVHGLVVKAASDLGMPVKTYTEAALRFFATRKLDPTGFKEGDTARVLTHLEKGINRVLSYMVTQEKHLLHQLFLELINTRIVCEILLSNLHKLSDLSAEEESKLREYNQQYLSGRKASILQQYEDKQKPS</sequence>
<keyword evidence="2" id="KW-1185">Reference proteome</keyword>
<dbReference type="InterPro" id="IPR048012">
    <property type="entry name" value="BfmA-like_N"/>
</dbReference>
<comment type="caution">
    <text evidence="1">The sequence shown here is derived from an EMBL/GenBank/DDBJ whole genome shotgun (WGS) entry which is preliminary data.</text>
</comment>
<dbReference type="NCBIfam" id="NF041200">
    <property type="entry name" value="mob_BfmA_Nterm"/>
    <property type="match status" value="1"/>
</dbReference>
<accession>A0ABT8RCL4</accession>
<organism evidence="1 2">
    <name type="scientific">Rhodocytophaga aerolata</name>
    <dbReference type="NCBI Taxonomy" id="455078"/>
    <lineage>
        <taxon>Bacteria</taxon>
        <taxon>Pseudomonadati</taxon>
        <taxon>Bacteroidota</taxon>
        <taxon>Cytophagia</taxon>
        <taxon>Cytophagales</taxon>
        <taxon>Rhodocytophagaceae</taxon>
        <taxon>Rhodocytophaga</taxon>
    </lineage>
</organism>